<sequence>MIELHSVTKNYGNRCAVHNISFSAPSNSVTALIGLNGAGKTTILKAVCSMHYADSGVVLVNGIDAAENSIANKKQTAFMSERSAFFPEYTVYEFLCREAAVLFAGSDKTEQKERIAQASRLCGIHKVFSQKIGTLSHGWQRRLAFSRCLLSDPQVLVLDEPASGLDPRQSADMRSLIEKLSEHKTVFFSTHLIREMETLCSKIVVLHQGSVIFQGSQNELCTLTGEKTLEKSFLNITSKTQEQAL</sequence>
<dbReference type="Pfam" id="PF00005">
    <property type="entry name" value="ABC_tran"/>
    <property type="match status" value="1"/>
</dbReference>
<dbReference type="SUPFAM" id="SSF52540">
    <property type="entry name" value="P-loop containing nucleoside triphosphate hydrolases"/>
    <property type="match status" value="1"/>
</dbReference>
<dbReference type="PROSITE" id="PS50893">
    <property type="entry name" value="ABC_TRANSPORTER_2"/>
    <property type="match status" value="1"/>
</dbReference>
<keyword evidence="4 6" id="KW-0067">ATP-binding</keyword>
<protein>
    <submittedName>
        <fullName evidence="6">ABC transporter, ATP-binding protein</fullName>
    </submittedName>
</protein>
<evidence type="ECO:0000256" key="3">
    <source>
        <dbReference type="ARBA" id="ARBA00022741"/>
    </source>
</evidence>
<evidence type="ECO:0000313" key="6">
    <source>
        <dbReference type="EMBL" id="ERJ93653.1"/>
    </source>
</evidence>
<evidence type="ECO:0000256" key="2">
    <source>
        <dbReference type="ARBA" id="ARBA00022448"/>
    </source>
</evidence>
<name>A0ABN0NZW5_TRELE</name>
<dbReference type="RefSeq" id="WP_021686966.1">
    <property type="nucleotide sequence ID" value="NZ_KI260564.1"/>
</dbReference>
<keyword evidence="2" id="KW-0813">Transport</keyword>
<proteinExistence type="inferred from homology"/>
<reference evidence="6 7" key="1">
    <citation type="submission" date="2013-08" db="EMBL/GenBank/DDBJ databases">
        <authorList>
            <person name="Weinstock G."/>
            <person name="Sodergren E."/>
            <person name="Wylie T."/>
            <person name="Fulton L."/>
            <person name="Fulton R."/>
            <person name="Fronick C."/>
            <person name="O'Laughlin M."/>
            <person name="Godfrey J."/>
            <person name="Miner T."/>
            <person name="Herter B."/>
            <person name="Appelbaum E."/>
            <person name="Cordes M."/>
            <person name="Lek S."/>
            <person name="Wollam A."/>
            <person name="Pepin K.H."/>
            <person name="Palsikar V.B."/>
            <person name="Mitreva M."/>
            <person name="Wilson R.K."/>
        </authorList>
    </citation>
    <scope>NUCLEOTIDE SEQUENCE [LARGE SCALE GENOMIC DNA]</scope>
    <source>
        <strain evidence="6 7">ATCC 700332</strain>
    </source>
</reference>
<dbReference type="GO" id="GO:0005524">
    <property type="term" value="F:ATP binding"/>
    <property type="evidence" value="ECO:0007669"/>
    <property type="project" value="UniProtKB-KW"/>
</dbReference>
<dbReference type="PANTHER" id="PTHR43335">
    <property type="entry name" value="ABC TRANSPORTER, ATP-BINDING PROTEIN"/>
    <property type="match status" value="1"/>
</dbReference>
<evidence type="ECO:0000313" key="7">
    <source>
        <dbReference type="Proteomes" id="UP000016649"/>
    </source>
</evidence>
<dbReference type="InterPro" id="IPR003439">
    <property type="entry name" value="ABC_transporter-like_ATP-bd"/>
</dbReference>
<dbReference type="CDD" id="cd03230">
    <property type="entry name" value="ABC_DR_subfamily_A"/>
    <property type="match status" value="1"/>
</dbReference>
<dbReference type="InterPro" id="IPR017871">
    <property type="entry name" value="ABC_transporter-like_CS"/>
</dbReference>
<gene>
    <name evidence="6" type="ORF">HMPREF9193_00742</name>
</gene>
<dbReference type="PROSITE" id="PS00211">
    <property type="entry name" value="ABC_TRANSPORTER_1"/>
    <property type="match status" value="1"/>
</dbReference>
<accession>A0ABN0NZW5</accession>
<comment type="caution">
    <text evidence="6">The sequence shown here is derived from an EMBL/GenBank/DDBJ whole genome shotgun (WGS) entry which is preliminary data.</text>
</comment>
<evidence type="ECO:0000256" key="4">
    <source>
        <dbReference type="ARBA" id="ARBA00022840"/>
    </source>
</evidence>
<organism evidence="6 7">
    <name type="scientific">Treponema lecithinolyticum ATCC 700332</name>
    <dbReference type="NCBI Taxonomy" id="1321815"/>
    <lineage>
        <taxon>Bacteria</taxon>
        <taxon>Pseudomonadati</taxon>
        <taxon>Spirochaetota</taxon>
        <taxon>Spirochaetia</taxon>
        <taxon>Spirochaetales</taxon>
        <taxon>Treponemataceae</taxon>
        <taxon>Treponema</taxon>
    </lineage>
</organism>
<keyword evidence="3" id="KW-0547">Nucleotide-binding</keyword>
<dbReference type="Gene3D" id="3.40.50.300">
    <property type="entry name" value="P-loop containing nucleotide triphosphate hydrolases"/>
    <property type="match status" value="1"/>
</dbReference>
<feature type="domain" description="ABC transporter" evidence="5">
    <location>
        <begin position="2"/>
        <end position="233"/>
    </location>
</feature>
<comment type="similarity">
    <text evidence="1">Belongs to the ABC transporter superfamily.</text>
</comment>
<evidence type="ECO:0000259" key="5">
    <source>
        <dbReference type="PROSITE" id="PS50893"/>
    </source>
</evidence>
<keyword evidence="7" id="KW-1185">Reference proteome</keyword>
<dbReference type="InterPro" id="IPR027417">
    <property type="entry name" value="P-loop_NTPase"/>
</dbReference>
<dbReference type="PANTHER" id="PTHR43335:SF2">
    <property type="entry name" value="ABC TRANSPORTER, ATP-BINDING PROTEIN"/>
    <property type="match status" value="1"/>
</dbReference>
<dbReference type="EMBL" id="AWVH01000023">
    <property type="protein sequence ID" value="ERJ93653.1"/>
    <property type="molecule type" value="Genomic_DNA"/>
</dbReference>
<dbReference type="Proteomes" id="UP000016649">
    <property type="component" value="Unassembled WGS sequence"/>
</dbReference>
<dbReference type="InterPro" id="IPR003593">
    <property type="entry name" value="AAA+_ATPase"/>
</dbReference>
<dbReference type="SMART" id="SM00382">
    <property type="entry name" value="AAA"/>
    <property type="match status" value="1"/>
</dbReference>
<evidence type="ECO:0000256" key="1">
    <source>
        <dbReference type="ARBA" id="ARBA00005417"/>
    </source>
</evidence>